<feature type="non-terminal residue" evidence="10">
    <location>
        <position position="1"/>
    </location>
</feature>
<evidence type="ECO:0000256" key="2">
    <source>
        <dbReference type="ARBA" id="ARBA00022692"/>
    </source>
</evidence>
<evidence type="ECO:0000256" key="9">
    <source>
        <dbReference type="SAM" id="MobiDB-lite"/>
    </source>
</evidence>
<evidence type="ECO:0000256" key="4">
    <source>
        <dbReference type="ARBA" id="ARBA00022989"/>
    </source>
</evidence>
<keyword evidence="5 7" id="KW-0496">Mitochondrion</keyword>
<feature type="region of interest" description="Disordered" evidence="9">
    <location>
        <begin position="696"/>
        <end position="717"/>
    </location>
</feature>
<accession>A0A7R8ZP54</accession>
<organism evidence="10">
    <name type="scientific">Cyprideis torosa</name>
    <dbReference type="NCBI Taxonomy" id="163714"/>
    <lineage>
        <taxon>Eukaryota</taxon>
        <taxon>Metazoa</taxon>
        <taxon>Ecdysozoa</taxon>
        <taxon>Arthropoda</taxon>
        <taxon>Crustacea</taxon>
        <taxon>Oligostraca</taxon>
        <taxon>Ostracoda</taxon>
        <taxon>Podocopa</taxon>
        <taxon>Podocopida</taxon>
        <taxon>Cytherocopina</taxon>
        <taxon>Cytheroidea</taxon>
        <taxon>Cytherideidae</taxon>
        <taxon>Cyprideis</taxon>
    </lineage>
</organism>
<comment type="function">
    <text evidence="7">Component of the MICOS complex, a large protein complex of the mitochondrial inner membrane that plays crucial roles in the maintenance of crista junctions, inner membrane architecture, and formation of contact sites to the outer membrane.</text>
</comment>
<evidence type="ECO:0000256" key="8">
    <source>
        <dbReference type="SAM" id="Coils"/>
    </source>
</evidence>
<keyword evidence="2 7" id="KW-0812">Transmembrane</keyword>
<evidence type="ECO:0000256" key="6">
    <source>
        <dbReference type="ARBA" id="ARBA00023136"/>
    </source>
</evidence>
<name>A0A7R8ZP54_9CRUS</name>
<evidence type="ECO:0000256" key="5">
    <source>
        <dbReference type="ARBA" id="ARBA00023128"/>
    </source>
</evidence>
<evidence type="ECO:0000256" key="7">
    <source>
        <dbReference type="RuleBase" id="RU363000"/>
    </source>
</evidence>
<keyword evidence="4" id="KW-1133">Transmembrane helix</keyword>
<dbReference type="EMBL" id="OB661040">
    <property type="protein sequence ID" value="CAD7227118.1"/>
    <property type="molecule type" value="Genomic_DNA"/>
</dbReference>
<dbReference type="PANTHER" id="PTHR15415">
    <property type="entry name" value="MITOFILIN"/>
    <property type="match status" value="1"/>
</dbReference>
<feature type="coiled-coil region" evidence="8">
    <location>
        <begin position="847"/>
        <end position="901"/>
    </location>
</feature>
<feature type="region of interest" description="Disordered" evidence="9">
    <location>
        <begin position="745"/>
        <end position="799"/>
    </location>
</feature>
<dbReference type="Pfam" id="PF09731">
    <property type="entry name" value="Mitofilin"/>
    <property type="match status" value="2"/>
</dbReference>
<feature type="coiled-coil region" evidence="8">
    <location>
        <begin position="16"/>
        <end position="50"/>
    </location>
</feature>
<keyword evidence="3 7" id="KW-0999">Mitochondrion inner membrane</keyword>
<comment type="subcellular location">
    <subcellularLocation>
        <location evidence="7">Mitochondrion inner membrane</location>
        <topology evidence="7">Single-pass membrane protein</topology>
    </subcellularLocation>
</comment>
<evidence type="ECO:0000256" key="3">
    <source>
        <dbReference type="ARBA" id="ARBA00022792"/>
    </source>
</evidence>
<comment type="subunit">
    <text evidence="7">Component of the mitochondrial contact site and cristae organizing system (MICOS) complex.</text>
</comment>
<evidence type="ECO:0000313" key="10">
    <source>
        <dbReference type="EMBL" id="CAD7227118.1"/>
    </source>
</evidence>
<dbReference type="GO" id="GO:0061617">
    <property type="term" value="C:MICOS complex"/>
    <property type="evidence" value="ECO:0007669"/>
    <property type="project" value="TreeGrafter"/>
</dbReference>
<dbReference type="AlphaFoldDB" id="A0A7R8ZP54"/>
<comment type="similarity">
    <text evidence="1 7">Belongs to the MICOS complex subunit Mic60 family.</text>
</comment>
<dbReference type="InterPro" id="IPR019133">
    <property type="entry name" value="MIC60"/>
</dbReference>
<keyword evidence="8" id="KW-0175">Coiled coil</keyword>
<reference evidence="10" key="1">
    <citation type="submission" date="2020-11" db="EMBL/GenBank/DDBJ databases">
        <authorList>
            <person name="Tran Van P."/>
        </authorList>
    </citation>
    <scope>NUCLEOTIDE SEQUENCE</scope>
</reference>
<evidence type="ECO:0000256" key="1">
    <source>
        <dbReference type="ARBA" id="ARBA00010877"/>
    </source>
</evidence>
<feature type="coiled-coil region" evidence="8">
    <location>
        <begin position="301"/>
        <end position="328"/>
    </location>
</feature>
<proteinExistence type="inferred from homology"/>
<protein>
    <recommendedName>
        <fullName evidence="7">MICOS complex subunit MIC60</fullName>
    </recommendedName>
    <alternativeName>
        <fullName evidence="7">Mitofilin</fullName>
    </alternativeName>
</protein>
<dbReference type="OrthoDB" id="10261039at2759"/>
<keyword evidence="6" id="KW-0472">Membrane</keyword>
<sequence>DAGSTWEKVQEFGKSLDVLQKNHQKLQLAFEKKQVEVERVESRIRNEEKRSLTEACEKLIVQRNVSRAEMKILDYRLHELRSSFAITPECLREAKRHVLEIQEKILLISEEIKSKNCSLSEYLDCYKSTNEEISSLQIKVERLQKQISALMNPIRGADFAAFAVDNDDTLDEVEKKVEIAASEPERSSNISGFGIFREWVGSEVKDTRAKGVTGFQPESIFSRQKGGPDKTYRSTEVDSKNRELDKSTKTLEMLQEKIICIRSRATTMIRERDERVERLKELQTSLSVAMEDVVTVEAQALEFYRVRKAELEQKKEEALKRLKESESKLRPMTERLEVLYRITQTAVKRQLELKNEIQGLKTKLQESELGIARHQMVGERSLGEELNLTHNPIPVEENRKLLIDDSQRAVREAEEALDDLESQSLSLVVGSCLTRSVGPIEIPGLQILSELIMSREPSTLTMADVLQHWIHVRREVILEEERNWLKYCVKKRLTDRGLEKALDKCMEDRLTILDGLVGKIICDSRTTWCWPAPVEAMEATTQKLQKVLNSEVFEIFGHMMMLVPKTSWSLVPSRRFSLKALQFRRSLRCYSTSSGGGGSKGPPWGLILGGSLTAGLSGTVAGAAFFPDFRCAVQDNVPGSQSALDFMLGPLPKSPSVQKTDDALKTIKKKKVESAKSDAAKSDPAVTSLYRPVTVPPVVTEKPTPSVPEKEKTSSEESVNVIAPVVVTVVPEPPLIEPQTATESMTFGDDSAFGSSLQAPAPPSEKPKEDKSTNTEPVDTPAPSANVDSSTSAPVHPSLHGLTPQLEIAVEQRKSAPEVVEALLETEIKAEDSTAEEDNRFKEQLDRATYEEELNALRESMEEEMIAQLQRQTSAYQQHLKEELRQQREQLTEQYDSILQEKVGETKTAFHLELAKMLAELKGMHAGLEASIKRGRDTEIPWSERLTPLKERVEDIRKVARSTGSSTVTSFVDTALASLPSQAVARGVYPQGALKDRFQDVDRNGRRVALIGDEGASLYKYFLSYMMSFLMLSKPSPASLRSQVVDPEYLNNVDILDRAKFCLENDDLAQAVRYMNLLRGESRRLASDWMKEAVTLLETQLVADALLAFAASSPRLSTGTTKQDRSSSVS</sequence>
<dbReference type="GO" id="GO:0042407">
    <property type="term" value="P:cristae formation"/>
    <property type="evidence" value="ECO:0007669"/>
    <property type="project" value="TreeGrafter"/>
</dbReference>
<gene>
    <name evidence="10" type="ORF">CTOB1V02_LOCUS5027</name>
</gene>
<dbReference type="PANTHER" id="PTHR15415:SF7">
    <property type="entry name" value="MICOS COMPLEX SUBUNIT MIC60"/>
    <property type="match status" value="1"/>
</dbReference>